<proteinExistence type="predicted"/>
<evidence type="ECO:0000313" key="1">
    <source>
        <dbReference type="EMBL" id="QDZ08044.1"/>
    </source>
</evidence>
<dbReference type="Proteomes" id="UP000315673">
    <property type="component" value="Chromosome"/>
</dbReference>
<name>A0A5B8LKD9_9SPHN</name>
<dbReference type="KEGG" id="spai:FPZ24_11590"/>
<keyword evidence="2" id="KW-1185">Reference proteome</keyword>
<dbReference type="Gene3D" id="1.25.40.10">
    <property type="entry name" value="Tetratricopeptide repeat domain"/>
    <property type="match status" value="1"/>
</dbReference>
<organism evidence="1 2">
    <name type="scientific">Sphingomonas panacisoli</name>
    <dbReference type="NCBI Taxonomy" id="1813879"/>
    <lineage>
        <taxon>Bacteria</taxon>
        <taxon>Pseudomonadati</taxon>
        <taxon>Pseudomonadota</taxon>
        <taxon>Alphaproteobacteria</taxon>
        <taxon>Sphingomonadales</taxon>
        <taxon>Sphingomonadaceae</taxon>
        <taxon>Sphingomonas</taxon>
    </lineage>
</organism>
<accession>A0A5B8LKD9</accession>
<evidence type="ECO:0000313" key="2">
    <source>
        <dbReference type="Proteomes" id="UP000315673"/>
    </source>
</evidence>
<dbReference type="RefSeq" id="WP_146572142.1">
    <property type="nucleotide sequence ID" value="NZ_CP042306.1"/>
</dbReference>
<dbReference type="AlphaFoldDB" id="A0A5B8LKD9"/>
<dbReference type="InterPro" id="IPR011990">
    <property type="entry name" value="TPR-like_helical_dom_sf"/>
</dbReference>
<protein>
    <submittedName>
        <fullName evidence="1">Uncharacterized protein</fullName>
    </submittedName>
</protein>
<dbReference type="SUPFAM" id="SSF48452">
    <property type="entry name" value="TPR-like"/>
    <property type="match status" value="1"/>
</dbReference>
<dbReference type="EMBL" id="CP042306">
    <property type="protein sequence ID" value="QDZ08044.1"/>
    <property type="molecule type" value="Genomic_DNA"/>
</dbReference>
<reference evidence="1 2" key="1">
    <citation type="submission" date="2019-07" db="EMBL/GenBank/DDBJ databases">
        <title>Full genome sequence of Sphingomonas sp. 4R-6-7(HKS19).</title>
        <authorList>
            <person name="Im W.-T."/>
        </authorList>
    </citation>
    <scope>NUCLEOTIDE SEQUENCE [LARGE SCALE GENOMIC DNA]</scope>
    <source>
        <strain evidence="1 2">HKS19</strain>
    </source>
</reference>
<dbReference type="OrthoDB" id="7440612at2"/>
<sequence length="298" mass="31660">MLQQFKALSEIVPDNIDLTIDEANLDYKLGRKDDANGRVWALLAKHGGDHDAMDRLKDLWAEYDSSPLDANQISTLASDGAPVARLMVARFYLAANDSKTARALVGSLPGGEADGLRAKITYKESGGSDASAAEAVLATDKNNCDALAVRASDAIRRGQPSTAVVAAQEIASQCPDRDGFDLLAQAYRSKGDNAGVRRAFLDGTRARPLDTAPVAHYVTWLVSTGDADGAADVARRLTQRAPAKVSGWLLLAAACGRTTQPLCVEDAKAGEATARKTFSIDLPPGERRPSPLLGSSWR</sequence>
<gene>
    <name evidence="1" type="ORF">FPZ24_11590</name>
</gene>